<keyword evidence="1" id="KW-0732">Signal</keyword>
<proteinExistence type="predicted"/>
<organism evidence="2 3">
    <name type="scientific">Actinophytocola oryzae</name>
    <dbReference type="NCBI Taxonomy" id="502181"/>
    <lineage>
        <taxon>Bacteria</taxon>
        <taxon>Bacillati</taxon>
        <taxon>Actinomycetota</taxon>
        <taxon>Actinomycetes</taxon>
        <taxon>Pseudonocardiales</taxon>
        <taxon>Pseudonocardiaceae</taxon>
    </lineage>
</organism>
<dbReference type="AlphaFoldDB" id="A0A4R7VHJ4"/>
<dbReference type="EMBL" id="SOCP01000008">
    <property type="protein sequence ID" value="TDV48823.1"/>
    <property type="molecule type" value="Genomic_DNA"/>
</dbReference>
<comment type="caution">
    <text evidence="2">The sequence shown here is derived from an EMBL/GenBank/DDBJ whole genome shotgun (WGS) entry which is preliminary data.</text>
</comment>
<dbReference type="InterPro" id="IPR021224">
    <property type="entry name" value="DUF2690"/>
</dbReference>
<gene>
    <name evidence="2" type="ORF">CLV71_108183</name>
</gene>
<evidence type="ECO:0000313" key="3">
    <source>
        <dbReference type="Proteomes" id="UP000294927"/>
    </source>
</evidence>
<accession>A0A4R7VHJ4</accession>
<feature type="signal peptide" evidence="1">
    <location>
        <begin position="1"/>
        <end position="24"/>
    </location>
</feature>
<keyword evidence="3" id="KW-1185">Reference proteome</keyword>
<dbReference type="Pfam" id="PF10901">
    <property type="entry name" value="DUF2690"/>
    <property type="match status" value="1"/>
</dbReference>
<sequence>MKRVIGTLLGAALLAALQVTPASAAPYDPYTDTNPATTGCAADAITIATRNIASPQAIYGTMEVRYSPSCGTNGVRANMLVQNAAYTVTKGISRFSSQPDGHGGWLGYYQNYEYDPAVGSSFGMQVYAPGSTCIQAMSVVRDSGGQLVAFTGSPVPYDPWVTFC</sequence>
<evidence type="ECO:0000256" key="1">
    <source>
        <dbReference type="SAM" id="SignalP"/>
    </source>
</evidence>
<evidence type="ECO:0000313" key="2">
    <source>
        <dbReference type="EMBL" id="TDV48823.1"/>
    </source>
</evidence>
<dbReference type="OrthoDB" id="3700819at2"/>
<dbReference type="Proteomes" id="UP000294927">
    <property type="component" value="Unassembled WGS sequence"/>
</dbReference>
<name>A0A4R7VHJ4_9PSEU</name>
<dbReference type="RefSeq" id="WP_133904863.1">
    <property type="nucleotide sequence ID" value="NZ_SOCP01000008.1"/>
</dbReference>
<reference evidence="2 3" key="1">
    <citation type="submission" date="2019-03" db="EMBL/GenBank/DDBJ databases">
        <title>Genomic Encyclopedia of Archaeal and Bacterial Type Strains, Phase II (KMG-II): from individual species to whole genera.</title>
        <authorList>
            <person name="Goeker M."/>
        </authorList>
    </citation>
    <scope>NUCLEOTIDE SEQUENCE [LARGE SCALE GENOMIC DNA]</scope>
    <source>
        <strain evidence="2 3">DSM 45499</strain>
    </source>
</reference>
<feature type="chain" id="PRO_5020936860" evidence="1">
    <location>
        <begin position="25"/>
        <end position="164"/>
    </location>
</feature>
<protein>
    <submittedName>
        <fullName evidence="2">Uncharacterized protein DUF2690</fullName>
    </submittedName>
</protein>